<accession>A0A9N8HCU3</accession>
<feature type="compositionally biased region" description="Basic and acidic residues" evidence="1">
    <location>
        <begin position="417"/>
        <end position="447"/>
    </location>
</feature>
<evidence type="ECO:0000256" key="1">
    <source>
        <dbReference type="SAM" id="MobiDB-lite"/>
    </source>
</evidence>
<name>A0A9N8HCU3_9STRA</name>
<dbReference type="EMBL" id="CAICTM010000232">
    <property type="protein sequence ID" value="CAB9505498.1"/>
    <property type="molecule type" value="Genomic_DNA"/>
</dbReference>
<evidence type="ECO:0000313" key="3">
    <source>
        <dbReference type="Proteomes" id="UP001153069"/>
    </source>
</evidence>
<proteinExistence type="predicted"/>
<protein>
    <submittedName>
        <fullName evidence="2">Uncharacterized protein</fullName>
    </submittedName>
</protein>
<keyword evidence="3" id="KW-1185">Reference proteome</keyword>
<sequence>MLVPHSQIGQDKISEYRSDKRHATAEFSTNFAIGDAFDYAVEQLGVRGALSTVTISDGNPKNNLQLLPGFSFINVGDLNHQSDDRAVQETNDSLLKRGNIGTKQRNLRSMRWIPNQNWHMYVDEETLLAAGAQPKLSPQPNHSSTNLLSNKPSHQIVHYDAPNLREAMNDPNHELYQNQENALTLPGSVIIPILQDQSRRVYIRGPNNPLDIQYNKALFFDGALYHGGWTYKWDEVVVTDAGGGTMRRMWKPAYHAHIESIYLQREKQYLGLAVREALVKQEVVPEGHHVSKLKEPHIITDELEYQSAVAASILLADTKKLKADYSNMGIAKQLMYAAINPDERHLPERMKLSIQKIPELSQGENSSVLGNSIHLMRKSLAIMQETSRGICPPQDKVILNDLMKTMESYASQCSAAVEKDSSNHHEKDLETAAGKKRDAKQTDDRNQRSRRRNNMSDEG</sequence>
<evidence type="ECO:0000313" key="2">
    <source>
        <dbReference type="EMBL" id="CAB9505498.1"/>
    </source>
</evidence>
<feature type="region of interest" description="Disordered" evidence="1">
    <location>
        <begin position="416"/>
        <end position="459"/>
    </location>
</feature>
<dbReference type="AlphaFoldDB" id="A0A9N8HCU3"/>
<dbReference type="Proteomes" id="UP001153069">
    <property type="component" value="Unassembled WGS sequence"/>
</dbReference>
<comment type="caution">
    <text evidence="2">The sequence shown here is derived from an EMBL/GenBank/DDBJ whole genome shotgun (WGS) entry which is preliminary data.</text>
</comment>
<gene>
    <name evidence="2" type="ORF">SEMRO_233_G094160.1</name>
</gene>
<reference evidence="2" key="1">
    <citation type="submission" date="2020-06" db="EMBL/GenBank/DDBJ databases">
        <authorList>
            <consortium name="Plant Systems Biology data submission"/>
        </authorList>
    </citation>
    <scope>NUCLEOTIDE SEQUENCE</scope>
    <source>
        <strain evidence="2">D6</strain>
    </source>
</reference>
<organism evidence="2 3">
    <name type="scientific">Seminavis robusta</name>
    <dbReference type="NCBI Taxonomy" id="568900"/>
    <lineage>
        <taxon>Eukaryota</taxon>
        <taxon>Sar</taxon>
        <taxon>Stramenopiles</taxon>
        <taxon>Ochrophyta</taxon>
        <taxon>Bacillariophyta</taxon>
        <taxon>Bacillariophyceae</taxon>
        <taxon>Bacillariophycidae</taxon>
        <taxon>Naviculales</taxon>
        <taxon>Naviculaceae</taxon>
        <taxon>Seminavis</taxon>
    </lineage>
</organism>